<dbReference type="InterPro" id="IPR036291">
    <property type="entry name" value="NAD(P)-bd_dom_sf"/>
</dbReference>
<protein>
    <submittedName>
        <fullName evidence="3">NAD(P)-binding protein</fullName>
    </submittedName>
</protein>
<dbReference type="STRING" id="341454.A0A4S2MS04"/>
<proteinExistence type="predicted"/>
<organism evidence="3 4">
    <name type="scientific">Ascodesmis nigricans</name>
    <dbReference type="NCBI Taxonomy" id="341454"/>
    <lineage>
        <taxon>Eukaryota</taxon>
        <taxon>Fungi</taxon>
        <taxon>Dikarya</taxon>
        <taxon>Ascomycota</taxon>
        <taxon>Pezizomycotina</taxon>
        <taxon>Pezizomycetes</taxon>
        <taxon>Pezizales</taxon>
        <taxon>Ascodesmidaceae</taxon>
        <taxon>Ascodesmis</taxon>
    </lineage>
</organism>
<accession>A0A4S2MS04</accession>
<dbReference type="PRINTS" id="PR00081">
    <property type="entry name" value="GDHRDH"/>
</dbReference>
<evidence type="ECO:0000256" key="1">
    <source>
        <dbReference type="ARBA" id="ARBA00023002"/>
    </source>
</evidence>
<dbReference type="SMART" id="SM00822">
    <property type="entry name" value="PKS_KR"/>
    <property type="match status" value="1"/>
</dbReference>
<dbReference type="Gene3D" id="3.40.50.720">
    <property type="entry name" value="NAD(P)-binding Rossmann-like Domain"/>
    <property type="match status" value="1"/>
</dbReference>
<dbReference type="PANTHER" id="PTHR43658">
    <property type="entry name" value="SHORT-CHAIN DEHYDROGENASE/REDUCTASE"/>
    <property type="match status" value="1"/>
</dbReference>
<dbReference type="SUPFAM" id="SSF51735">
    <property type="entry name" value="NAD(P)-binding Rossmann-fold domains"/>
    <property type="match status" value="1"/>
</dbReference>
<dbReference type="PANTHER" id="PTHR43658:SF8">
    <property type="entry name" value="17-BETA-HYDROXYSTEROID DEHYDROGENASE 14-RELATED"/>
    <property type="match status" value="1"/>
</dbReference>
<dbReference type="GO" id="GO:0016491">
    <property type="term" value="F:oxidoreductase activity"/>
    <property type="evidence" value="ECO:0007669"/>
    <property type="project" value="UniProtKB-KW"/>
</dbReference>
<evidence type="ECO:0000313" key="3">
    <source>
        <dbReference type="EMBL" id="TGZ78258.1"/>
    </source>
</evidence>
<keyword evidence="1" id="KW-0560">Oxidoreductase</keyword>
<dbReference type="Pfam" id="PF00106">
    <property type="entry name" value="adh_short"/>
    <property type="match status" value="1"/>
</dbReference>
<evidence type="ECO:0000313" key="4">
    <source>
        <dbReference type="Proteomes" id="UP000298138"/>
    </source>
</evidence>
<keyword evidence="4" id="KW-1185">Reference proteome</keyword>
<dbReference type="EMBL" id="ML220143">
    <property type="protein sequence ID" value="TGZ78258.1"/>
    <property type="molecule type" value="Genomic_DNA"/>
</dbReference>
<sequence>MKISDRTFIISGGASGLGRATAVDLIQHGGYVAVLDMNEELADELIAEVGKDKARFWRCDVAEPGSVKAAVEGALAWAKETGKEVGGVVAAAGVGLPAKILNRDLTPFSLDDFNFVVQINLQGTIDLVRQCLPALASNTPDGPDKEHGIVIMVASSAAFDGQPGQTAYAASKGAITAMTLPMTRDLARYGIRVVTIAPSMFKSRMTDALSDKVKESLFRTMEFPRRPGMPEEFAHTVRMCVENVMLNGTVIRLDGGVRMPSKM</sequence>
<dbReference type="AlphaFoldDB" id="A0A4S2MS04"/>
<reference evidence="3 4" key="1">
    <citation type="submission" date="2019-04" db="EMBL/GenBank/DDBJ databases">
        <title>Comparative genomics and transcriptomics to analyze fruiting body development in filamentous ascomycetes.</title>
        <authorList>
            <consortium name="DOE Joint Genome Institute"/>
            <person name="Lutkenhaus R."/>
            <person name="Traeger S."/>
            <person name="Breuer J."/>
            <person name="Kuo A."/>
            <person name="Lipzen A."/>
            <person name="Pangilinan J."/>
            <person name="Dilworth D."/>
            <person name="Sandor L."/>
            <person name="Poggeler S."/>
            <person name="Barry K."/>
            <person name="Grigoriev I.V."/>
            <person name="Nowrousian M."/>
        </authorList>
    </citation>
    <scope>NUCLEOTIDE SEQUENCE [LARGE SCALE GENOMIC DNA]</scope>
    <source>
        <strain evidence="3 4">CBS 389.68</strain>
    </source>
</reference>
<dbReference type="InParanoid" id="A0A4S2MS04"/>
<evidence type="ECO:0000259" key="2">
    <source>
        <dbReference type="SMART" id="SM00822"/>
    </source>
</evidence>
<dbReference type="InterPro" id="IPR002347">
    <property type="entry name" value="SDR_fam"/>
</dbReference>
<dbReference type="OrthoDB" id="1274115at2759"/>
<name>A0A4S2MS04_9PEZI</name>
<dbReference type="InterPro" id="IPR057326">
    <property type="entry name" value="KR_dom"/>
</dbReference>
<gene>
    <name evidence="3" type="ORF">EX30DRAFT_359858</name>
</gene>
<dbReference type="Proteomes" id="UP000298138">
    <property type="component" value="Unassembled WGS sequence"/>
</dbReference>
<feature type="domain" description="Ketoreductase" evidence="2">
    <location>
        <begin position="6"/>
        <end position="199"/>
    </location>
</feature>